<feature type="transmembrane region" description="Helical" evidence="6">
    <location>
        <begin position="283"/>
        <end position="300"/>
    </location>
</feature>
<feature type="transmembrane region" description="Helical" evidence="6">
    <location>
        <begin position="234"/>
        <end position="254"/>
    </location>
</feature>
<evidence type="ECO:0000256" key="5">
    <source>
        <dbReference type="ARBA" id="ARBA00023136"/>
    </source>
</evidence>
<dbReference type="CDD" id="cd07731">
    <property type="entry name" value="ComA-like_MBL-fold"/>
    <property type="match status" value="1"/>
</dbReference>
<feature type="transmembrane region" description="Helical" evidence="6">
    <location>
        <begin position="477"/>
        <end position="494"/>
    </location>
</feature>
<feature type="transmembrane region" description="Helical" evidence="6">
    <location>
        <begin position="47"/>
        <end position="66"/>
    </location>
</feature>
<feature type="transmembrane region" description="Helical" evidence="6">
    <location>
        <begin position="418"/>
        <end position="436"/>
    </location>
</feature>
<dbReference type="Pfam" id="PF00753">
    <property type="entry name" value="Lactamase_B"/>
    <property type="match status" value="1"/>
</dbReference>
<keyword evidence="5 6" id="KW-0472">Membrane</keyword>
<feature type="transmembrane region" description="Helical" evidence="6">
    <location>
        <begin position="23"/>
        <end position="40"/>
    </location>
</feature>
<feature type="transmembrane region" description="Helical" evidence="6">
    <location>
        <begin position="448"/>
        <end position="465"/>
    </location>
</feature>
<feature type="transmembrane region" description="Helical" evidence="6">
    <location>
        <begin position="354"/>
        <end position="376"/>
    </location>
</feature>
<dbReference type="Pfam" id="PF03772">
    <property type="entry name" value="Competence"/>
    <property type="match status" value="1"/>
</dbReference>
<protein>
    <submittedName>
        <fullName evidence="8">Competence protein ComEC</fullName>
    </submittedName>
</protein>
<dbReference type="InterPro" id="IPR001279">
    <property type="entry name" value="Metallo-B-lactamas"/>
</dbReference>
<evidence type="ECO:0000256" key="1">
    <source>
        <dbReference type="ARBA" id="ARBA00004651"/>
    </source>
</evidence>
<dbReference type="NCBIfam" id="TIGR00360">
    <property type="entry name" value="ComEC_N-term"/>
    <property type="match status" value="1"/>
</dbReference>
<dbReference type="Proteomes" id="UP001258181">
    <property type="component" value="Unassembled WGS sequence"/>
</dbReference>
<sequence>MKTRYAVLCTLTALNGIWLSKKMAVTGIMMMVILVVVMILQLKRNSLLIILLLPLFFFYSNLYDHWNTSKISPEQKDFRGIIHSIPEIDGKNLSFQYRTFGETTIVRYKMNSESEKKSFIKKLKFNMSCTITGILKEPETKSSFYGMDYREYLHSQKIFWTLEPSDFKIENCSTRNDYDVASSIKSWRSNSIKTLEKYFSPNTSGLMNALLFGYRKGIETDTLESYQRLGLTHLLAVSGFNVGIISFFLYFLFVRLGIVKEAVYLLIAAILPIYVILTGGESSIVRAGFMGMLFFLFIIFGKKLDSVVILSFVCITMLFVNPFFAFDLGFQLSFLMTFILMTSISLLQYKSFLVLLITTSFMCSFFSFPIIIYNFYEFSLWSIPLNILYIPLVSFVLFPVSVLVFLSIVLLTVSVGIITYPVEFLFVHAAAFLNLFKGLYGSVLLGKPSMYIVFLYFASLIYLFYKWERNERLQIKNLLPFLIVIIIQCISPYISPAAYVSFINVGQGDSILIELPFRKGVYLIDTGGSFSFEQEEWEKPNETFDVTKKNVIPFLKARGIKKLDGLILSHGDMDHAGGALVLLEKFPIDYLLMPNNKPNELEKEIQSKAKHAGIQIQYLNSGIQWERDGSKFYVLHPSHKQLSSNNQSVILWTKIYHTSILFTGDIEEEGEKETLLKYISIKADILKVAHHGSKTSSTASFIEKVSPEFGVISVGKNNIYGHPNDEVLQRLLQKKVKLYRTDLNGDIIFKINKNGINVLTAK</sequence>
<feature type="domain" description="Metallo-beta-lactamase" evidence="7">
    <location>
        <begin position="507"/>
        <end position="716"/>
    </location>
</feature>
<feature type="transmembrane region" description="Helical" evidence="6">
    <location>
        <begin position="330"/>
        <end position="347"/>
    </location>
</feature>
<keyword evidence="2" id="KW-1003">Cell membrane</keyword>
<evidence type="ECO:0000259" key="7">
    <source>
        <dbReference type="SMART" id="SM00849"/>
    </source>
</evidence>
<dbReference type="SUPFAM" id="SSF56281">
    <property type="entry name" value="Metallo-hydrolase/oxidoreductase"/>
    <property type="match status" value="1"/>
</dbReference>
<evidence type="ECO:0000313" key="8">
    <source>
        <dbReference type="EMBL" id="MDR7072814.1"/>
    </source>
</evidence>
<dbReference type="NCBIfam" id="TIGR00361">
    <property type="entry name" value="ComEC_Rec2"/>
    <property type="match status" value="1"/>
</dbReference>
<dbReference type="RefSeq" id="WP_310258101.1">
    <property type="nucleotide sequence ID" value="NZ_JAVDWA010000002.1"/>
</dbReference>
<evidence type="ECO:0000256" key="4">
    <source>
        <dbReference type="ARBA" id="ARBA00022989"/>
    </source>
</evidence>
<feature type="transmembrane region" description="Helical" evidence="6">
    <location>
        <begin position="261"/>
        <end position="277"/>
    </location>
</feature>
<dbReference type="InterPro" id="IPR025405">
    <property type="entry name" value="DUF4131"/>
</dbReference>
<feature type="transmembrane region" description="Helical" evidence="6">
    <location>
        <begin position="307"/>
        <end position="324"/>
    </location>
</feature>
<dbReference type="SMART" id="SM00849">
    <property type="entry name" value="Lactamase_B"/>
    <property type="match status" value="1"/>
</dbReference>
<reference evidence="8 9" key="1">
    <citation type="submission" date="2023-07" db="EMBL/GenBank/DDBJ databases">
        <title>Sorghum-associated microbial communities from plants grown in Nebraska, USA.</title>
        <authorList>
            <person name="Schachtman D."/>
        </authorList>
    </citation>
    <scope>NUCLEOTIDE SEQUENCE [LARGE SCALE GENOMIC DNA]</scope>
    <source>
        <strain evidence="8 9">BE211</strain>
    </source>
</reference>
<proteinExistence type="predicted"/>
<dbReference type="InterPro" id="IPR035681">
    <property type="entry name" value="ComA-like_MBL"/>
</dbReference>
<dbReference type="EMBL" id="JAVDWA010000002">
    <property type="protein sequence ID" value="MDR7072814.1"/>
    <property type="molecule type" value="Genomic_DNA"/>
</dbReference>
<keyword evidence="9" id="KW-1185">Reference proteome</keyword>
<dbReference type="Gene3D" id="3.60.15.10">
    <property type="entry name" value="Ribonuclease Z/Hydroxyacylglutathione hydrolase-like"/>
    <property type="match status" value="1"/>
</dbReference>
<name>A0ABU1U023_9BACL</name>
<feature type="transmembrane region" description="Helical" evidence="6">
    <location>
        <begin position="388"/>
        <end position="411"/>
    </location>
</feature>
<dbReference type="PANTHER" id="PTHR30619:SF1">
    <property type="entry name" value="RECOMBINATION PROTEIN 2"/>
    <property type="match status" value="1"/>
</dbReference>
<keyword evidence="3 6" id="KW-0812">Transmembrane</keyword>
<evidence type="ECO:0000256" key="6">
    <source>
        <dbReference type="SAM" id="Phobius"/>
    </source>
</evidence>
<gene>
    <name evidence="8" type="ORF">J2X07_001791</name>
</gene>
<keyword evidence="4 6" id="KW-1133">Transmembrane helix</keyword>
<organism evidence="8 9">
    <name type="scientific">Fictibacillus barbaricus</name>
    <dbReference type="NCBI Taxonomy" id="182136"/>
    <lineage>
        <taxon>Bacteria</taxon>
        <taxon>Bacillati</taxon>
        <taxon>Bacillota</taxon>
        <taxon>Bacilli</taxon>
        <taxon>Bacillales</taxon>
        <taxon>Fictibacillaceae</taxon>
        <taxon>Fictibacillus</taxon>
    </lineage>
</organism>
<comment type="subcellular location">
    <subcellularLocation>
        <location evidence="1">Cell membrane</location>
        <topology evidence="1">Multi-pass membrane protein</topology>
    </subcellularLocation>
</comment>
<dbReference type="Pfam" id="PF13567">
    <property type="entry name" value="DUF4131"/>
    <property type="match status" value="1"/>
</dbReference>
<comment type="caution">
    <text evidence="8">The sequence shown here is derived from an EMBL/GenBank/DDBJ whole genome shotgun (WGS) entry which is preliminary data.</text>
</comment>
<dbReference type="InterPro" id="IPR004797">
    <property type="entry name" value="Competence_ComEC/Rec2"/>
</dbReference>
<evidence type="ECO:0000256" key="3">
    <source>
        <dbReference type="ARBA" id="ARBA00022692"/>
    </source>
</evidence>
<dbReference type="PANTHER" id="PTHR30619">
    <property type="entry name" value="DNA INTERNALIZATION/COMPETENCE PROTEIN COMEC/REC2"/>
    <property type="match status" value="1"/>
</dbReference>
<evidence type="ECO:0000313" key="9">
    <source>
        <dbReference type="Proteomes" id="UP001258181"/>
    </source>
</evidence>
<dbReference type="InterPro" id="IPR036866">
    <property type="entry name" value="RibonucZ/Hydroxyglut_hydro"/>
</dbReference>
<accession>A0ABU1U023</accession>
<evidence type="ECO:0000256" key="2">
    <source>
        <dbReference type="ARBA" id="ARBA00022475"/>
    </source>
</evidence>
<dbReference type="InterPro" id="IPR004477">
    <property type="entry name" value="ComEC_N"/>
</dbReference>
<dbReference type="InterPro" id="IPR052159">
    <property type="entry name" value="Competence_DNA_uptake"/>
</dbReference>